<proteinExistence type="predicted"/>
<feature type="transmembrane region" description="Helical" evidence="1">
    <location>
        <begin position="16"/>
        <end position="36"/>
    </location>
</feature>
<evidence type="ECO:0000313" key="3">
    <source>
        <dbReference type="Proteomes" id="UP000619293"/>
    </source>
</evidence>
<gene>
    <name evidence="2" type="ORF">Cch02nite_47010</name>
</gene>
<evidence type="ECO:0000256" key="1">
    <source>
        <dbReference type="SAM" id="Phobius"/>
    </source>
</evidence>
<dbReference type="Proteomes" id="UP000619293">
    <property type="component" value="Unassembled WGS sequence"/>
</dbReference>
<feature type="transmembrane region" description="Helical" evidence="1">
    <location>
        <begin position="80"/>
        <end position="99"/>
    </location>
</feature>
<name>A0A8J3NSP8_9ACTN</name>
<sequence length="219" mass="23186">MTPDGTPRVRSGMRSVLGAVMWLLAVFLLVTVVAIIRDPGLWAVLLDDGDTIGFVLICLSGLLMAGAGPVFGLREAPARGAGYLAAAVVTLCAMGSWHVSGELDPVTRRNERAQTVAVSADGRFEVVSRDDVLFGRPQLWLRSRAGLFSREAQETIDCFAEPDGDSYGVPLERVEFTGPSQVTIRLRDGRSGTADFDGPTLIVTGGQGGCAGRQPAPGR</sequence>
<reference evidence="2 3" key="1">
    <citation type="submission" date="2021-01" db="EMBL/GenBank/DDBJ databases">
        <title>Whole genome shotgun sequence of Catellatospora chokoriensis NBRC 107358.</title>
        <authorList>
            <person name="Komaki H."/>
            <person name="Tamura T."/>
        </authorList>
    </citation>
    <scope>NUCLEOTIDE SEQUENCE [LARGE SCALE GENOMIC DNA]</scope>
    <source>
        <strain evidence="2 3">NBRC 107358</strain>
    </source>
</reference>
<organism evidence="2 3">
    <name type="scientific">Catellatospora chokoriensis</name>
    <dbReference type="NCBI Taxonomy" id="310353"/>
    <lineage>
        <taxon>Bacteria</taxon>
        <taxon>Bacillati</taxon>
        <taxon>Actinomycetota</taxon>
        <taxon>Actinomycetes</taxon>
        <taxon>Micromonosporales</taxon>
        <taxon>Micromonosporaceae</taxon>
        <taxon>Catellatospora</taxon>
    </lineage>
</organism>
<comment type="caution">
    <text evidence="2">The sequence shown here is derived from an EMBL/GenBank/DDBJ whole genome shotgun (WGS) entry which is preliminary data.</text>
</comment>
<keyword evidence="1" id="KW-0472">Membrane</keyword>
<dbReference type="AlphaFoldDB" id="A0A8J3NSP8"/>
<feature type="transmembrane region" description="Helical" evidence="1">
    <location>
        <begin position="51"/>
        <end position="73"/>
    </location>
</feature>
<dbReference type="EMBL" id="BONG01000030">
    <property type="protein sequence ID" value="GIF91257.1"/>
    <property type="molecule type" value="Genomic_DNA"/>
</dbReference>
<protein>
    <submittedName>
        <fullName evidence="2">Uncharacterized protein</fullName>
    </submittedName>
</protein>
<keyword evidence="1" id="KW-0812">Transmembrane</keyword>
<dbReference type="RefSeq" id="WP_191839095.1">
    <property type="nucleotide sequence ID" value="NZ_BAAALB010000006.1"/>
</dbReference>
<evidence type="ECO:0000313" key="2">
    <source>
        <dbReference type="EMBL" id="GIF91257.1"/>
    </source>
</evidence>
<keyword evidence="1" id="KW-1133">Transmembrane helix</keyword>
<accession>A0A8J3NSP8</accession>
<keyword evidence="3" id="KW-1185">Reference proteome</keyword>